<comment type="caution">
    <text evidence="1">The sequence shown here is derived from an EMBL/GenBank/DDBJ whole genome shotgun (WGS) entry which is preliminary data.</text>
</comment>
<dbReference type="EMBL" id="CM055740">
    <property type="protein sequence ID" value="KAJ8003299.1"/>
    <property type="molecule type" value="Genomic_DNA"/>
</dbReference>
<dbReference type="Proteomes" id="UP001157502">
    <property type="component" value="Chromosome 13"/>
</dbReference>
<accession>A0ACC2GHR8</accession>
<keyword evidence="2" id="KW-1185">Reference proteome</keyword>
<proteinExistence type="predicted"/>
<organism evidence="1 2">
    <name type="scientific">Dallia pectoralis</name>
    <name type="common">Alaska blackfish</name>
    <dbReference type="NCBI Taxonomy" id="75939"/>
    <lineage>
        <taxon>Eukaryota</taxon>
        <taxon>Metazoa</taxon>
        <taxon>Chordata</taxon>
        <taxon>Craniata</taxon>
        <taxon>Vertebrata</taxon>
        <taxon>Euteleostomi</taxon>
        <taxon>Actinopterygii</taxon>
        <taxon>Neopterygii</taxon>
        <taxon>Teleostei</taxon>
        <taxon>Protacanthopterygii</taxon>
        <taxon>Esociformes</taxon>
        <taxon>Umbridae</taxon>
        <taxon>Dallia</taxon>
    </lineage>
</organism>
<gene>
    <name evidence="1" type="ORF">DPEC_G00167980</name>
</gene>
<name>A0ACC2GHR8_DALPE</name>
<reference evidence="1" key="1">
    <citation type="submission" date="2021-05" db="EMBL/GenBank/DDBJ databases">
        <authorList>
            <person name="Pan Q."/>
            <person name="Jouanno E."/>
            <person name="Zahm M."/>
            <person name="Klopp C."/>
            <person name="Cabau C."/>
            <person name="Louis A."/>
            <person name="Berthelot C."/>
            <person name="Parey E."/>
            <person name="Roest Crollius H."/>
            <person name="Montfort J."/>
            <person name="Robinson-Rechavi M."/>
            <person name="Bouchez O."/>
            <person name="Lampietro C."/>
            <person name="Lopez Roques C."/>
            <person name="Donnadieu C."/>
            <person name="Postlethwait J."/>
            <person name="Bobe J."/>
            <person name="Dillon D."/>
            <person name="Chandos A."/>
            <person name="von Hippel F."/>
            <person name="Guiguen Y."/>
        </authorList>
    </citation>
    <scope>NUCLEOTIDE SEQUENCE</scope>
    <source>
        <strain evidence="1">YG-Jan2019</strain>
    </source>
</reference>
<sequence length="594" mass="67549">MDKPTLQRLFSACDINKSGQIEYEDFTVVCRELSVPEDQITEVFNKFRPSADGRIDYKNFSSRFQEVSETLDLASFGATSQHEWSQWDEIQSRLEDGTGLLSERLVEQLAHLYQSINSTAEHTVMLQQFEELVDVLISENKAHRHENELLETSLRRADELNSSQLMAMEEDMQQQLACVEEKVREEERKEMKRVMAALQRRQDNEVADLHSAVDRLLKCQEESEHNNSRQDVDKLHNQMSELSMENEQLRSSLFQAQTNLSILQVELDKLKNMYADQKLQHERESDDLKKMVIEYQSYSSHIDILQAMNQKLYDSNDGLRSALVNDEVSCKRRPSPNAEMKRRKMKPVRQSTLINSEAECTAVGSNKTLNSHVSSWADRYLDSGLSLPVDASSSTGSESDSDESTEHHSYSYAPSDIEISDQRKPSVAPSKASSIASSIRRRLSAFPIKQTEADIMNTGGPAPMYRIVLAGDAGSGKSSFLLRLTLNEFKGDIQTTLGVDFQIKKMLVDGEKTNLQIWDTAGQERKVAGLSLRDRVRSSVIREELGVEPLLLCIERSQLRWFGHLVRMPPGRLPREVFQPGTSSWEETSGKTQD</sequence>
<evidence type="ECO:0000313" key="1">
    <source>
        <dbReference type="EMBL" id="KAJ8003299.1"/>
    </source>
</evidence>
<evidence type="ECO:0000313" key="2">
    <source>
        <dbReference type="Proteomes" id="UP001157502"/>
    </source>
</evidence>
<protein>
    <submittedName>
        <fullName evidence="1">Uncharacterized protein</fullName>
    </submittedName>
</protein>